<evidence type="ECO:0000313" key="2">
    <source>
        <dbReference type="EMBL" id="WMV30486.1"/>
    </source>
</evidence>
<reference evidence="2" key="1">
    <citation type="submission" date="2023-08" db="EMBL/GenBank/DDBJ databases">
        <title>A de novo genome assembly of Solanum verrucosum Schlechtendal, a Mexican diploid species geographically isolated from the other diploid A-genome species in potato relatives.</title>
        <authorList>
            <person name="Hosaka K."/>
        </authorList>
    </citation>
    <scope>NUCLEOTIDE SEQUENCE</scope>
    <source>
        <tissue evidence="2">Young leaves</tissue>
    </source>
</reference>
<sequence>MKQKHRLEGSMVEFHLAREIADFGSYYFKSSVSCFQNRPNRHDDGGETMKPLSIFNQPGKGSKKCTRRNLSAMEFKSASTHVLLNCPQVKPFLDYFVHLYGNEKVFDHFSKWFQDYNAPNIKKTNNSRVWVKGGDGNQDGVDYYGVLKEVLEMEYSDKLDWWVVIKTKPMGRVEVENVLDVAYQDDDISSVHHTMDVELENDLEHPDHILEEVDIEQITDEGANASINEEELFDEEEWSEEEDEEEDEDEDE</sequence>
<dbReference type="PANTHER" id="PTHR48258:SF4">
    <property type="entry name" value="DUF4216 DOMAIN-CONTAINING PROTEIN"/>
    <property type="match status" value="1"/>
</dbReference>
<gene>
    <name evidence="2" type="ORF">MTR67_023871</name>
</gene>
<protein>
    <submittedName>
        <fullName evidence="2">Uncharacterized protein</fullName>
    </submittedName>
</protein>
<evidence type="ECO:0000313" key="3">
    <source>
        <dbReference type="Proteomes" id="UP001234989"/>
    </source>
</evidence>
<accession>A0AAF0TS76</accession>
<dbReference type="AlphaFoldDB" id="A0AAF0TS76"/>
<organism evidence="2 3">
    <name type="scientific">Solanum verrucosum</name>
    <dbReference type="NCBI Taxonomy" id="315347"/>
    <lineage>
        <taxon>Eukaryota</taxon>
        <taxon>Viridiplantae</taxon>
        <taxon>Streptophyta</taxon>
        <taxon>Embryophyta</taxon>
        <taxon>Tracheophyta</taxon>
        <taxon>Spermatophyta</taxon>
        <taxon>Magnoliopsida</taxon>
        <taxon>eudicotyledons</taxon>
        <taxon>Gunneridae</taxon>
        <taxon>Pentapetalae</taxon>
        <taxon>asterids</taxon>
        <taxon>lamiids</taxon>
        <taxon>Solanales</taxon>
        <taxon>Solanaceae</taxon>
        <taxon>Solanoideae</taxon>
        <taxon>Solaneae</taxon>
        <taxon>Solanum</taxon>
    </lineage>
</organism>
<keyword evidence="3" id="KW-1185">Reference proteome</keyword>
<dbReference type="Proteomes" id="UP001234989">
    <property type="component" value="Chromosome 5"/>
</dbReference>
<name>A0AAF0TS76_SOLVR</name>
<feature type="compositionally biased region" description="Acidic residues" evidence="1">
    <location>
        <begin position="228"/>
        <end position="252"/>
    </location>
</feature>
<proteinExistence type="predicted"/>
<feature type="region of interest" description="Disordered" evidence="1">
    <location>
        <begin position="219"/>
        <end position="252"/>
    </location>
</feature>
<evidence type="ECO:0000256" key="1">
    <source>
        <dbReference type="SAM" id="MobiDB-lite"/>
    </source>
</evidence>
<dbReference type="EMBL" id="CP133616">
    <property type="protein sequence ID" value="WMV30486.1"/>
    <property type="molecule type" value="Genomic_DNA"/>
</dbReference>
<dbReference type="PANTHER" id="PTHR48258">
    <property type="entry name" value="DUF4218 DOMAIN-CONTAINING PROTEIN-RELATED"/>
    <property type="match status" value="1"/>
</dbReference>